<dbReference type="PANTHER" id="PTHR23502">
    <property type="entry name" value="MAJOR FACILITATOR SUPERFAMILY"/>
    <property type="match status" value="1"/>
</dbReference>
<keyword evidence="4 6" id="KW-0472">Membrane</keyword>
<evidence type="ECO:0000256" key="2">
    <source>
        <dbReference type="ARBA" id="ARBA00022692"/>
    </source>
</evidence>
<dbReference type="InterPro" id="IPR020846">
    <property type="entry name" value="MFS_dom"/>
</dbReference>
<sequence>MARGTAPTETTRLLGPEEIGDDDGTATNMSPAVRYTAKWDALHMTTDSNLFALTTQLEWASPSDPGNPKNWKSSRKWTCAMIVSFYCLVSPTAAAMVVPAMPALARDLHITSEAILQLTMTLFVLGWTSGPLVMGPLSEVFGRAPILHLGSLGFITFNLLCAFVRDARVFLLLRLASGICGSGPTALGTGVLSDLWESDKRGFALAIYTIMPLLGPTVGPLLAGYIVQHYDWPYIFCMLSLISAVLLVPGVMLLPETFGPVILRRRRAAKLQNMGQDYANTSSKTTKHHTTRELLRKGLARPFILLGTQPIVQVLALQFGFYFGLYQLSIATYHSLWRDVYHMDPLRASANYLSITLGLVLGCEVAGPLGDSIYRTLKRRHGGVGLPEYRVWLMLPSALLVPGGLLWFGWAAAARAHWLVPNAGMAAASAGLVMSFVCMQAYMMDAYPVYAASAQGALTVARALAAFSMPVAAPALLGRWGYGWSCTMLAGIAAVLGVLAPAVLHWKGAALRAMSPYAAGDVILED</sequence>
<feature type="transmembrane region" description="Helical" evidence="6">
    <location>
        <begin position="391"/>
        <end position="413"/>
    </location>
</feature>
<dbReference type="InterPro" id="IPR011701">
    <property type="entry name" value="MFS"/>
</dbReference>
<feature type="transmembrane region" description="Helical" evidence="6">
    <location>
        <begin position="171"/>
        <end position="193"/>
    </location>
</feature>
<feature type="transmembrane region" description="Helical" evidence="6">
    <location>
        <begin position="232"/>
        <end position="255"/>
    </location>
</feature>
<keyword evidence="9" id="KW-1185">Reference proteome</keyword>
<keyword evidence="2 6" id="KW-0812">Transmembrane</keyword>
<dbReference type="Gene3D" id="1.20.1250.20">
    <property type="entry name" value="MFS general substrate transporter like domains"/>
    <property type="match status" value="1"/>
</dbReference>
<proteinExistence type="predicted"/>
<dbReference type="PANTHER" id="PTHR23502:SF60">
    <property type="entry name" value="MAJOR FACILITATOR SUPERFAMILY (MFS) PROFILE DOMAIN-CONTAINING PROTEIN-RELATED"/>
    <property type="match status" value="1"/>
</dbReference>
<evidence type="ECO:0000256" key="6">
    <source>
        <dbReference type="SAM" id="Phobius"/>
    </source>
</evidence>
<evidence type="ECO:0000259" key="7">
    <source>
        <dbReference type="PROSITE" id="PS50850"/>
    </source>
</evidence>
<feature type="domain" description="Major facilitator superfamily (MFS) profile" evidence="7">
    <location>
        <begin position="79"/>
        <end position="509"/>
    </location>
</feature>
<evidence type="ECO:0000256" key="1">
    <source>
        <dbReference type="ARBA" id="ARBA00004141"/>
    </source>
</evidence>
<protein>
    <submittedName>
        <fullName evidence="8">MFS multidrug transporter</fullName>
    </submittedName>
</protein>
<dbReference type="EMBL" id="JAQQWI010000006">
    <property type="protein sequence ID" value="KAK8033905.1"/>
    <property type="molecule type" value="Genomic_DNA"/>
</dbReference>
<dbReference type="InterPro" id="IPR036259">
    <property type="entry name" value="MFS_trans_sf"/>
</dbReference>
<dbReference type="Pfam" id="PF07690">
    <property type="entry name" value="MFS_1"/>
    <property type="match status" value="1"/>
</dbReference>
<feature type="transmembrane region" description="Helical" evidence="6">
    <location>
        <begin position="303"/>
        <end position="329"/>
    </location>
</feature>
<dbReference type="PROSITE" id="PS50850">
    <property type="entry name" value="MFS"/>
    <property type="match status" value="1"/>
</dbReference>
<feature type="transmembrane region" description="Helical" evidence="6">
    <location>
        <begin position="146"/>
        <end position="165"/>
    </location>
</feature>
<evidence type="ECO:0000313" key="9">
    <source>
        <dbReference type="Proteomes" id="UP001396898"/>
    </source>
</evidence>
<feature type="region of interest" description="Disordered" evidence="5">
    <location>
        <begin position="1"/>
        <end position="27"/>
    </location>
</feature>
<feature type="transmembrane region" description="Helical" evidence="6">
    <location>
        <begin position="456"/>
        <end position="476"/>
    </location>
</feature>
<comment type="subcellular location">
    <subcellularLocation>
        <location evidence="1">Membrane</location>
        <topology evidence="1">Multi-pass membrane protein</topology>
    </subcellularLocation>
</comment>
<feature type="transmembrane region" description="Helical" evidence="6">
    <location>
        <begin position="349"/>
        <end position="370"/>
    </location>
</feature>
<evidence type="ECO:0000256" key="4">
    <source>
        <dbReference type="ARBA" id="ARBA00023136"/>
    </source>
</evidence>
<keyword evidence="3 6" id="KW-1133">Transmembrane helix</keyword>
<feature type="transmembrane region" description="Helical" evidence="6">
    <location>
        <begin position="79"/>
        <end position="102"/>
    </location>
</feature>
<organism evidence="8 9">
    <name type="scientific">Apiospora marii</name>
    <dbReference type="NCBI Taxonomy" id="335849"/>
    <lineage>
        <taxon>Eukaryota</taxon>
        <taxon>Fungi</taxon>
        <taxon>Dikarya</taxon>
        <taxon>Ascomycota</taxon>
        <taxon>Pezizomycotina</taxon>
        <taxon>Sordariomycetes</taxon>
        <taxon>Xylariomycetidae</taxon>
        <taxon>Amphisphaeriales</taxon>
        <taxon>Apiosporaceae</taxon>
        <taxon>Apiospora</taxon>
    </lineage>
</organism>
<evidence type="ECO:0000256" key="3">
    <source>
        <dbReference type="ARBA" id="ARBA00022989"/>
    </source>
</evidence>
<gene>
    <name evidence="8" type="ORF">PG991_003303</name>
</gene>
<feature type="transmembrane region" description="Helical" evidence="6">
    <location>
        <begin position="482"/>
        <end position="504"/>
    </location>
</feature>
<feature type="transmembrane region" description="Helical" evidence="6">
    <location>
        <begin position="425"/>
        <end position="444"/>
    </location>
</feature>
<comment type="caution">
    <text evidence="8">The sequence shown here is derived from an EMBL/GenBank/DDBJ whole genome shotgun (WGS) entry which is preliminary data.</text>
</comment>
<dbReference type="Proteomes" id="UP001396898">
    <property type="component" value="Unassembled WGS sequence"/>
</dbReference>
<name>A0ABR1SJJ5_9PEZI</name>
<feature type="transmembrane region" description="Helical" evidence="6">
    <location>
        <begin position="205"/>
        <end position="226"/>
    </location>
</feature>
<accession>A0ABR1SJJ5</accession>
<dbReference type="SUPFAM" id="SSF103473">
    <property type="entry name" value="MFS general substrate transporter"/>
    <property type="match status" value="1"/>
</dbReference>
<reference evidence="8 9" key="1">
    <citation type="submission" date="2023-01" db="EMBL/GenBank/DDBJ databases">
        <title>Analysis of 21 Apiospora genomes using comparative genomics revels a genus with tremendous synthesis potential of carbohydrate active enzymes and secondary metabolites.</title>
        <authorList>
            <person name="Sorensen T."/>
        </authorList>
    </citation>
    <scope>NUCLEOTIDE SEQUENCE [LARGE SCALE GENOMIC DNA]</scope>
    <source>
        <strain evidence="8 9">CBS 20057</strain>
    </source>
</reference>
<evidence type="ECO:0000313" key="8">
    <source>
        <dbReference type="EMBL" id="KAK8033905.1"/>
    </source>
</evidence>
<evidence type="ECO:0000256" key="5">
    <source>
        <dbReference type="SAM" id="MobiDB-lite"/>
    </source>
</evidence>